<feature type="compositionally biased region" description="Polar residues" evidence="1">
    <location>
        <begin position="29"/>
        <end position="39"/>
    </location>
</feature>
<sequence length="162" mass="16974">MLRVVHSAPETEVYDWSVDVPEWAGGAVSTPSGGSSATILPSVEGLPDLSAPPSPPRGPRLTRRGRLVLVSALATALTAGFALTVVLTMALGTSAAGASTESDELDTSSSTIVVEDGDTLWEIAQRIRPNHDPRSTVYELVEINDLSDTRIDPGQVLLLPSS</sequence>
<keyword evidence="2" id="KW-0472">Membrane</keyword>
<protein>
    <recommendedName>
        <fullName evidence="3">LysM domain-containing protein</fullName>
    </recommendedName>
</protein>
<evidence type="ECO:0000313" key="4">
    <source>
        <dbReference type="EMBL" id="GAA3723975.1"/>
    </source>
</evidence>
<dbReference type="EMBL" id="BAABDD010000001">
    <property type="protein sequence ID" value="GAA3723975.1"/>
    <property type="molecule type" value="Genomic_DNA"/>
</dbReference>
<feature type="region of interest" description="Disordered" evidence="1">
    <location>
        <begin position="27"/>
        <end position="61"/>
    </location>
</feature>
<keyword evidence="2" id="KW-0812">Transmembrane</keyword>
<keyword evidence="2" id="KW-1133">Transmembrane helix</keyword>
<evidence type="ECO:0000313" key="5">
    <source>
        <dbReference type="Proteomes" id="UP001500908"/>
    </source>
</evidence>
<dbReference type="SUPFAM" id="SSF54106">
    <property type="entry name" value="LysM domain"/>
    <property type="match status" value="1"/>
</dbReference>
<evidence type="ECO:0000256" key="2">
    <source>
        <dbReference type="SAM" id="Phobius"/>
    </source>
</evidence>
<dbReference type="InterPro" id="IPR018392">
    <property type="entry name" value="LysM"/>
</dbReference>
<gene>
    <name evidence="4" type="ORF">GCM10022402_00760</name>
</gene>
<proteinExistence type="predicted"/>
<organism evidence="4 5">
    <name type="scientific">Salinactinospora qingdaonensis</name>
    <dbReference type="NCBI Taxonomy" id="702744"/>
    <lineage>
        <taxon>Bacteria</taxon>
        <taxon>Bacillati</taxon>
        <taxon>Actinomycetota</taxon>
        <taxon>Actinomycetes</taxon>
        <taxon>Streptosporangiales</taxon>
        <taxon>Nocardiopsidaceae</taxon>
        <taxon>Salinactinospora</taxon>
    </lineage>
</organism>
<dbReference type="PROSITE" id="PS51782">
    <property type="entry name" value="LYSM"/>
    <property type="match status" value="1"/>
</dbReference>
<dbReference type="Proteomes" id="UP001500908">
    <property type="component" value="Unassembled WGS sequence"/>
</dbReference>
<comment type="caution">
    <text evidence="4">The sequence shown here is derived from an EMBL/GenBank/DDBJ whole genome shotgun (WGS) entry which is preliminary data.</text>
</comment>
<dbReference type="SMART" id="SM00257">
    <property type="entry name" value="LysM"/>
    <property type="match status" value="1"/>
</dbReference>
<dbReference type="CDD" id="cd00118">
    <property type="entry name" value="LysM"/>
    <property type="match status" value="1"/>
</dbReference>
<dbReference type="InterPro" id="IPR036779">
    <property type="entry name" value="LysM_dom_sf"/>
</dbReference>
<evidence type="ECO:0000259" key="3">
    <source>
        <dbReference type="PROSITE" id="PS51782"/>
    </source>
</evidence>
<feature type="domain" description="LysM" evidence="3">
    <location>
        <begin position="110"/>
        <end position="159"/>
    </location>
</feature>
<reference evidence="5" key="1">
    <citation type="journal article" date="2019" name="Int. J. Syst. Evol. Microbiol.">
        <title>The Global Catalogue of Microorganisms (GCM) 10K type strain sequencing project: providing services to taxonomists for standard genome sequencing and annotation.</title>
        <authorList>
            <consortium name="The Broad Institute Genomics Platform"/>
            <consortium name="The Broad Institute Genome Sequencing Center for Infectious Disease"/>
            <person name="Wu L."/>
            <person name="Ma J."/>
        </authorList>
    </citation>
    <scope>NUCLEOTIDE SEQUENCE [LARGE SCALE GENOMIC DNA]</scope>
    <source>
        <strain evidence="5">JCM 17137</strain>
    </source>
</reference>
<feature type="transmembrane region" description="Helical" evidence="2">
    <location>
        <begin position="67"/>
        <end position="91"/>
    </location>
</feature>
<accession>A0ABP7ETH5</accession>
<evidence type="ECO:0000256" key="1">
    <source>
        <dbReference type="SAM" id="MobiDB-lite"/>
    </source>
</evidence>
<name>A0ABP7ETH5_9ACTN</name>
<dbReference type="Pfam" id="PF01476">
    <property type="entry name" value="LysM"/>
    <property type="match status" value="1"/>
</dbReference>
<dbReference type="Gene3D" id="3.10.350.10">
    <property type="entry name" value="LysM domain"/>
    <property type="match status" value="1"/>
</dbReference>
<keyword evidence="5" id="KW-1185">Reference proteome</keyword>